<evidence type="ECO:0000313" key="6">
    <source>
        <dbReference type="EMBL" id="WDE12170.1"/>
    </source>
</evidence>
<keyword evidence="4" id="KW-0812">Transmembrane</keyword>
<evidence type="ECO:0000256" key="4">
    <source>
        <dbReference type="SAM" id="Phobius"/>
    </source>
</evidence>
<evidence type="ECO:0000313" key="7">
    <source>
        <dbReference type="Proteomes" id="UP001215231"/>
    </source>
</evidence>
<feature type="transmembrane region" description="Helical" evidence="4">
    <location>
        <begin position="154"/>
        <end position="173"/>
    </location>
</feature>
<dbReference type="EMBL" id="CP059693">
    <property type="protein sequence ID" value="WDE12170.1"/>
    <property type="molecule type" value="Genomic_DNA"/>
</dbReference>
<evidence type="ECO:0000256" key="3">
    <source>
        <dbReference type="SAM" id="MobiDB-lite"/>
    </source>
</evidence>
<dbReference type="PANTHER" id="PTHR36842">
    <property type="entry name" value="PROTEIN TOLB HOMOLOG"/>
    <property type="match status" value="1"/>
</dbReference>
<dbReference type="SMART" id="SM00862">
    <property type="entry name" value="Trans_reg_C"/>
    <property type="match status" value="1"/>
</dbReference>
<dbReference type="Gene3D" id="1.10.10.10">
    <property type="entry name" value="Winged helix-like DNA-binding domain superfamily/Winged helix DNA-binding domain"/>
    <property type="match status" value="1"/>
</dbReference>
<feature type="region of interest" description="Disordered" evidence="3">
    <location>
        <begin position="95"/>
        <end position="130"/>
    </location>
</feature>
<accession>A0ABY7VEN0</accession>
<dbReference type="SUPFAM" id="SSF82171">
    <property type="entry name" value="DPP6 N-terminal domain-like"/>
    <property type="match status" value="1"/>
</dbReference>
<sequence length="715" mass="80924">MTLSRDGVDVILEPKVLAVLLYLYQHHDTYISMDELHENVWQGRVVSDAAVRRTISKLRLLFKDDHKVPRYVKSLPKRGYKLICPVSAGYNQGDSGLEITPDKGQPQAGFEGEKEDAKSREVLSGKAKSQLADNSQVSPIQVAGTKAKKSSKQLVLSTLFLVVLLLASCIYYFTKTGLLTPEKSVVSSEVVNSLPGDKLALAQSPDRQYFAFSGKVSEHTGYQVYIKREKGHDFLPVTHDAHVPISLAFSVNNDALFYSDMKEGKSSLNSISLGDSADYQTQPLLENYFKIGNIFISADPKFVYFSGQKKANEPRYIYRYNRSTQQTVRVTSSTHIKDLDIKGTITPDGKLMAVLRYSEFENADEIRIINLDSKAVIYRRQQSNIVYDLRWFDNENLLILNKEQLLKLDYKQDAGLELLGRDHNLIALADVDRQQLLAVSMQKSVPKNLFFEQELPFNDWTTRKIYNVNPNVFYMAHQADDETKTILVNKGEIATLAKLHTGSNKSTPYIETEYSLLPVASASSGLQELIKINHRFALLNTKTSSLTYITSGDDYVGDASFTYDEKDVLFSVKGYEQWEVYRYNIASGTSSLLFGGFRYIRAYGDDFILGTAEGELFWHNSQTGEQVALNNQLSTEPNTHWDVNGNFIFWSSHDLVQTTFYQLDISNISKPLKLSKSFDYNKIMPYFSVKKDGSSLLYSVRQQDKSEILALTLEQ</sequence>
<dbReference type="SUPFAM" id="SSF46894">
    <property type="entry name" value="C-terminal effector domain of the bipartite response regulators"/>
    <property type="match status" value="1"/>
</dbReference>
<keyword evidence="1 2" id="KW-0238">DNA-binding</keyword>
<evidence type="ECO:0000256" key="2">
    <source>
        <dbReference type="PROSITE-ProRule" id="PRU01091"/>
    </source>
</evidence>
<dbReference type="InterPro" id="IPR016032">
    <property type="entry name" value="Sig_transdc_resp-reg_C-effctor"/>
</dbReference>
<keyword evidence="4" id="KW-1133">Transmembrane helix</keyword>
<dbReference type="RefSeq" id="WP_274052436.1">
    <property type="nucleotide sequence ID" value="NZ_CP059693.1"/>
</dbReference>
<evidence type="ECO:0000256" key="1">
    <source>
        <dbReference type="ARBA" id="ARBA00023125"/>
    </source>
</evidence>
<protein>
    <submittedName>
        <fullName evidence="6">Winged helix-turn-helix domain-containing protein</fullName>
    </submittedName>
</protein>
<feature type="domain" description="OmpR/PhoB-type" evidence="5">
    <location>
        <begin position="1"/>
        <end position="84"/>
    </location>
</feature>
<dbReference type="PROSITE" id="PS51755">
    <property type="entry name" value="OMPR_PHOB"/>
    <property type="match status" value="1"/>
</dbReference>
<feature type="DNA-binding region" description="OmpR/PhoB-type" evidence="2">
    <location>
        <begin position="1"/>
        <end position="84"/>
    </location>
</feature>
<keyword evidence="4" id="KW-0472">Membrane</keyword>
<reference evidence="6 7" key="1">
    <citation type="journal article" date="2022" name="Mar. Drugs">
        <title>Bioassay-Guided Fractionation Leads to the Detection of Cholic Acid Generated by the Rare Thalassomonas sp.</title>
        <authorList>
            <person name="Pheiffer F."/>
            <person name="Schneider Y.K."/>
            <person name="Hansen E.H."/>
            <person name="Andersen J.H."/>
            <person name="Isaksson J."/>
            <person name="Busche T."/>
            <person name="R C."/>
            <person name="Kalinowski J."/>
            <person name="Zyl L.V."/>
            <person name="Trindade M."/>
        </authorList>
    </citation>
    <scope>NUCLEOTIDE SEQUENCE [LARGE SCALE GENOMIC DNA]</scope>
    <source>
        <strain evidence="6 7">A5K-61T</strain>
    </source>
</reference>
<dbReference type="InterPro" id="IPR011042">
    <property type="entry name" value="6-blade_b-propeller_TolB-like"/>
</dbReference>
<proteinExistence type="predicted"/>
<dbReference type="Proteomes" id="UP001215231">
    <property type="component" value="Chromosome"/>
</dbReference>
<dbReference type="Gene3D" id="2.120.10.30">
    <property type="entry name" value="TolB, C-terminal domain"/>
    <property type="match status" value="1"/>
</dbReference>
<dbReference type="InterPro" id="IPR001867">
    <property type="entry name" value="OmpR/PhoB-type_DNA-bd"/>
</dbReference>
<keyword evidence="7" id="KW-1185">Reference proteome</keyword>
<dbReference type="InterPro" id="IPR036388">
    <property type="entry name" value="WH-like_DNA-bd_sf"/>
</dbReference>
<dbReference type="PANTHER" id="PTHR36842:SF1">
    <property type="entry name" value="PROTEIN TOLB"/>
    <property type="match status" value="1"/>
</dbReference>
<organism evidence="6 7">
    <name type="scientific">Thalassomonas haliotis</name>
    <dbReference type="NCBI Taxonomy" id="485448"/>
    <lineage>
        <taxon>Bacteria</taxon>
        <taxon>Pseudomonadati</taxon>
        <taxon>Pseudomonadota</taxon>
        <taxon>Gammaproteobacteria</taxon>
        <taxon>Alteromonadales</taxon>
        <taxon>Colwelliaceae</taxon>
        <taxon>Thalassomonas</taxon>
    </lineage>
</organism>
<dbReference type="Pfam" id="PF00486">
    <property type="entry name" value="Trans_reg_C"/>
    <property type="match status" value="1"/>
</dbReference>
<name>A0ABY7VEN0_9GAMM</name>
<dbReference type="CDD" id="cd00383">
    <property type="entry name" value="trans_reg_C"/>
    <property type="match status" value="1"/>
</dbReference>
<feature type="compositionally biased region" description="Basic and acidic residues" evidence="3">
    <location>
        <begin position="111"/>
        <end position="123"/>
    </location>
</feature>
<gene>
    <name evidence="6" type="ORF">H3N35_01395</name>
</gene>
<evidence type="ECO:0000259" key="5">
    <source>
        <dbReference type="PROSITE" id="PS51755"/>
    </source>
</evidence>